<sequence>MNLLKLKKYINLALNNSSEGEASTAAKMFFNKLKSLDVKFNPAVFGLSRHEAINLANLAGKIFRGLNDGTVKTENKNKVEETVSTNWKIYGRTKFDCCAKFFDEIDMNDSKLRKATIDRIVSIFGFNKPTVQSYASNYRKMKK</sequence>
<dbReference type="KEGG" id="vg:29059414"/>
<dbReference type="OrthoDB" id="26190at10239"/>
<dbReference type="Proteomes" id="UP000203816">
    <property type="component" value="Segment"/>
</dbReference>
<proteinExistence type="predicted"/>
<gene>
    <name evidence="1" type="ORF">MP1_gp0119</name>
</gene>
<dbReference type="EMBL" id="KX078569">
    <property type="protein sequence ID" value="ANM46521.1"/>
    <property type="molecule type" value="Genomic_DNA"/>
</dbReference>
<organism evidence="1 2">
    <name type="scientific">Morganella phage vB_MmoM_MP1</name>
    <dbReference type="NCBI Taxonomy" id="1852628"/>
    <lineage>
        <taxon>Viruses</taxon>
        <taxon>Duplodnaviria</taxon>
        <taxon>Heunggongvirae</taxon>
        <taxon>Uroviricota</taxon>
        <taxon>Caudoviricetes</taxon>
        <taxon>Pantevenvirales</taxon>
        <taxon>Straboviridae</taxon>
        <taxon>Gualtarvirus</taxon>
        <taxon>Gualtarvirus mp1</taxon>
    </lineage>
</organism>
<keyword evidence="2" id="KW-1185">Reference proteome</keyword>
<dbReference type="GeneID" id="29059414"/>
<protein>
    <submittedName>
        <fullName evidence="1">Uncharacterized protein</fullName>
    </submittedName>
</protein>
<dbReference type="RefSeq" id="YP_009279977.1">
    <property type="nucleotide sequence ID" value="NC_031020.1"/>
</dbReference>
<reference evidence="1 2" key="1">
    <citation type="submission" date="2016-04" db="EMBL/GenBank/DDBJ databases">
        <title>Comparative genomics of Morganella phages MP1 and MP2 define new clades among the T4 and T7-like Viruses.</title>
        <authorList>
            <person name="Pinto G."/>
            <person name="Oliveira A."/>
            <person name="Malgorzata L."/>
            <person name="Kropinski A."/>
            <person name="Azeredo J."/>
        </authorList>
    </citation>
    <scope>NUCLEOTIDE SEQUENCE [LARGE SCALE GENOMIC DNA]</scope>
</reference>
<evidence type="ECO:0000313" key="2">
    <source>
        <dbReference type="Proteomes" id="UP000203816"/>
    </source>
</evidence>
<evidence type="ECO:0000313" key="1">
    <source>
        <dbReference type="EMBL" id="ANM46521.1"/>
    </source>
</evidence>
<accession>A0A192YCC5</accession>
<name>A0A192YCC5_9CAUD</name>